<gene>
    <name evidence="1" type="ORF">ONT05_13890</name>
</gene>
<protein>
    <submittedName>
        <fullName evidence="1">DUF6169 family protein</fullName>
    </submittedName>
</protein>
<sequence>MRDTVMLIIKNFFNMNEAALLYICESGDGKQYMRSRLFEYWFSSYQMKDKFILMPVSIEDMEGIENFAALIIRKDNPNIIDIVADFSNTVAMFRVKPNSHD</sequence>
<dbReference type="Pfam" id="PF19666">
    <property type="entry name" value="DUF6169"/>
    <property type="match status" value="1"/>
</dbReference>
<name>A0AAW5TU99_9BACT</name>
<organism evidence="1 2">
    <name type="scientific">Segatella copri</name>
    <dbReference type="NCBI Taxonomy" id="165179"/>
    <lineage>
        <taxon>Bacteria</taxon>
        <taxon>Pseudomonadati</taxon>
        <taxon>Bacteroidota</taxon>
        <taxon>Bacteroidia</taxon>
        <taxon>Bacteroidales</taxon>
        <taxon>Prevotellaceae</taxon>
        <taxon>Segatella</taxon>
    </lineage>
</organism>
<proteinExistence type="predicted"/>
<dbReference type="Proteomes" id="UP001209074">
    <property type="component" value="Unassembled WGS sequence"/>
</dbReference>
<dbReference type="AlphaFoldDB" id="A0AAW5TU99"/>
<comment type="caution">
    <text evidence="1">The sequence shown here is derived from an EMBL/GenBank/DDBJ whole genome shotgun (WGS) entry which is preliminary data.</text>
</comment>
<dbReference type="InterPro" id="IPR046167">
    <property type="entry name" value="DUF6169"/>
</dbReference>
<accession>A0AAW5TU99</accession>
<dbReference type="EMBL" id="JAPDUS010000034">
    <property type="protein sequence ID" value="MCW4094619.1"/>
    <property type="molecule type" value="Genomic_DNA"/>
</dbReference>
<reference evidence="1" key="1">
    <citation type="submission" date="2022-11" db="EMBL/GenBank/DDBJ databases">
        <title>Genomic repertoires linked with pathogenic potency of arthritogenic Prevotella copri isolated from the gut of rheumatoid arthritis patients.</title>
        <authorList>
            <person name="Nii T."/>
            <person name="Maeda Y."/>
            <person name="Motooka D."/>
            <person name="Naito M."/>
            <person name="Matsumoto Y."/>
            <person name="Ogawa T."/>
            <person name="Oguro-Igashira E."/>
            <person name="Kishikawa T."/>
            <person name="Yamashita M."/>
            <person name="Koizumi S."/>
            <person name="Kurakawa T."/>
            <person name="Okumura R."/>
            <person name="Kayama H."/>
            <person name="Murakami M."/>
            <person name="Sakaguchi T."/>
            <person name="Das B."/>
            <person name="Nakamura S."/>
            <person name="Okada Y."/>
            <person name="Kumanogoh A."/>
            <person name="Takeda K."/>
        </authorList>
    </citation>
    <scope>NUCLEOTIDE SEQUENCE</scope>
    <source>
        <strain evidence="1">N016-13</strain>
    </source>
</reference>
<dbReference type="RefSeq" id="WP_264959968.1">
    <property type="nucleotide sequence ID" value="NZ_JAPDUQ010000003.1"/>
</dbReference>
<evidence type="ECO:0000313" key="1">
    <source>
        <dbReference type="EMBL" id="MCW4094619.1"/>
    </source>
</evidence>
<evidence type="ECO:0000313" key="2">
    <source>
        <dbReference type="Proteomes" id="UP001209074"/>
    </source>
</evidence>